<dbReference type="Pfam" id="PF03140">
    <property type="entry name" value="DUF247"/>
    <property type="match status" value="1"/>
</dbReference>
<name>A0A5B7AI13_DAVIN</name>
<protein>
    <submittedName>
        <fullName evidence="2">Uncharacterized protein</fullName>
    </submittedName>
</protein>
<dbReference type="AlphaFoldDB" id="A0A5B7AI13"/>
<gene>
    <name evidence="2" type="ORF">Din_025385</name>
</gene>
<feature type="transmembrane region" description="Helical" evidence="1">
    <location>
        <begin position="535"/>
        <end position="557"/>
    </location>
</feature>
<sequence length="564" mass="65069">MFLGCYLVKNNLIHIDSKLYVVATTPYSNYLWNMVLPRAFKIKTRAAVAFRKSSSQRSGKLLTQSRKDLMKYETIEESVNSNRPRVIGDKLVKSTVAPLERVVSIDQLVQLLESHVNQKVPEEQNLVENERAAFSEFMIGIDKKLDEVRQQAGGGHSIFEVPSSLQKLEPDAFIPHVVSIGPYYRDEMRLQGMEKQKWRLLGHVLTRTKYPVELFRDAMFPLEGDTRNCYDKLFKNLTSPEFVEMMLLDACFILELLNVAVNGIRDCGYKLDDPLFTTRGISPFIQRDLLMLENQLPLFVLNRLFPLTWGQSIMGMDVSVNQLALKFFDSVLPGISQNLPRFKRNEQPRLHLLDVVRQALHPSSRCRSSQSNWEDKQPVQTAMHSVTRLRGTSVVFKKKDSTKFTDIELNKGVLYIPPLVIHDSTKSIFLNLMVFEQYYPRCSNYVTSYVTFMDGLINSAKDVEYLYEKGIIEHDLGSDEDVACLFNSLRKEIVSHTNDYYLAKVSHDLNKHFNKKWHTRKATLKHEYLKDPWKVISLVAATFLIFFTLAQTTYTVLGYHRPPS</sequence>
<keyword evidence="1" id="KW-0472">Membrane</keyword>
<reference evidence="2" key="1">
    <citation type="submission" date="2019-08" db="EMBL/GenBank/DDBJ databases">
        <title>Reference gene set and small RNA set construction with multiple tissues from Davidia involucrata Baill.</title>
        <authorList>
            <person name="Yang H."/>
            <person name="Zhou C."/>
            <person name="Li G."/>
            <person name="Wang J."/>
            <person name="Gao P."/>
            <person name="Wang M."/>
            <person name="Wang R."/>
            <person name="Zhao Y."/>
        </authorList>
    </citation>
    <scope>NUCLEOTIDE SEQUENCE</scope>
    <source>
        <tissue evidence="2">Mixed with DoveR01_LX</tissue>
    </source>
</reference>
<proteinExistence type="predicted"/>
<dbReference type="PANTHER" id="PTHR31170">
    <property type="entry name" value="BNAC04G53230D PROTEIN"/>
    <property type="match status" value="1"/>
</dbReference>
<keyword evidence="1" id="KW-1133">Transmembrane helix</keyword>
<organism evidence="2">
    <name type="scientific">Davidia involucrata</name>
    <name type="common">Dove tree</name>
    <dbReference type="NCBI Taxonomy" id="16924"/>
    <lineage>
        <taxon>Eukaryota</taxon>
        <taxon>Viridiplantae</taxon>
        <taxon>Streptophyta</taxon>
        <taxon>Embryophyta</taxon>
        <taxon>Tracheophyta</taxon>
        <taxon>Spermatophyta</taxon>
        <taxon>Magnoliopsida</taxon>
        <taxon>eudicotyledons</taxon>
        <taxon>Gunneridae</taxon>
        <taxon>Pentapetalae</taxon>
        <taxon>asterids</taxon>
        <taxon>Cornales</taxon>
        <taxon>Nyssaceae</taxon>
        <taxon>Davidia</taxon>
    </lineage>
</organism>
<dbReference type="PANTHER" id="PTHR31170:SF25">
    <property type="entry name" value="BNAA09G04570D PROTEIN"/>
    <property type="match status" value="1"/>
</dbReference>
<dbReference type="InterPro" id="IPR004158">
    <property type="entry name" value="DUF247_pln"/>
</dbReference>
<keyword evidence="1" id="KW-0812">Transmembrane</keyword>
<accession>A0A5B7AI13</accession>
<evidence type="ECO:0000313" key="2">
    <source>
        <dbReference type="EMBL" id="MPA55944.1"/>
    </source>
</evidence>
<dbReference type="EMBL" id="GHES01025385">
    <property type="protein sequence ID" value="MPA55944.1"/>
    <property type="molecule type" value="Transcribed_RNA"/>
</dbReference>
<evidence type="ECO:0000256" key="1">
    <source>
        <dbReference type="SAM" id="Phobius"/>
    </source>
</evidence>